<dbReference type="FunFam" id="2.70.150.10:FF:000002">
    <property type="entry name" value="Copper-transporting ATPase 1, putative"/>
    <property type="match status" value="1"/>
</dbReference>
<feature type="transmembrane region" description="Helical" evidence="8">
    <location>
        <begin position="20"/>
        <end position="39"/>
    </location>
</feature>
<dbReference type="PRINTS" id="PR00119">
    <property type="entry name" value="CATATPASE"/>
</dbReference>
<dbReference type="EMBL" id="AP021875">
    <property type="protein sequence ID" value="BBO76323.1"/>
    <property type="molecule type" value="Genomic_DNA"/>
</dbReference>
<dbReference type="NCBIfam" id="TIGR01494">
    <property type="entry name" value="ATPase_P-type"/>
    <property type="match status" value="1"/>
</dbReference>
<dbReference type="InterPro" id="IPR001757">
    <property type="entry name" value="P_typ_ATPase"/>
</dbReference>
<dbReference type="InterPro" id="IPR023214">
    <property type="entry name" value="HAD_sf"/>
</dbReference>
<comment type="catalytic activity">
    <reaction evidence="7">
        <text>Zn(2+)(in) + ATP + H2O = Zn(2+)(out) + ADP + phosphate + H(+)</text>
        <dbReference type="Rhea" id="RHEA:20621"/>
        <dbReference type="ChEBI" id="CHEBI:15377"/>
        <dbReference type="ChEBI" id="CHEBI:15378"/>
        <dbReference type="ChEBI" id="CHEBI:29105"/>
        <dbReference type="ChEBI" id="CHEBI:30616"/>
        <dbReference type="ChEBI" id="CHEBI:43474"/>
        <dbReference type="ChEBI" id="CHEBI:456216"/>
        <dbReference type="EC" id="7.2.2.12"/>
    </reaction>
</comment>
<dbReference type="NCBIfam" id="TIGR01525">
    <property type="entry name" value="ATPase-IB_hvy"/>
    <property type="match status" value="1"/>
</dbReference>
<keyword evidence="4 8" id="KW-1133">Transmembrane helix</keyword>
<evidence type="ECO:0000256" key="7">
    <source>
        <dbReference type="ARBA" id="ARBA00047308"/>
    </source>
</evidence>
<dbReference type="InterPro" id="IPR023298">
    <property type="entry name" value="ATPase_P-typ_TM_dom_sf"/>
</dbReference>
<feature type="transmembrane region" description="Helical" evidence="8">
    <location>
        <begin position="571"/>
        <end position="594"/>
    </location>
</feature>
<evidence type="ECO:0000256" key="3">
    <source>
        <dbReference type="ARBA" id="ARBA00022692"/>
    </source>
</evidence>
<dbReference type="SUPFAM" id="SSF81665">
    <property type="entry name" value="Calcium ATPase, transmembrane domain M"/>
    <property type="match status" value="1"/>
</dbReference>
<dbReference type="InterPro" id="IPR023299">
    <property type="entry name" value="ATPase_P-typ_cyto_dom_N"/>
</dbReference>
<dbReference type="NCBIfam" id="TIGR01512">
    <property type="entry name" value="ATPase-IB2_Cd"/>
    <property type="match status" value="1"/>
</dbReference>
<evidence type="ECO:0000259" key="9">
    <source>
        <dbReference type="Pfam" id="PF00122"/>
    </source>
</evidence>
<keyword evidence="5 8" id="KW-0472">Membrane</keyword>
<dbReference type="PANTHER" id="PTHR48085:SF5">
    <property type="entry name" value="CADMIUM_ZINC-TRANSPORTING ATPASE HMA4-RELATED"/>
    <property type="match status" value="1"/>
</dbReference>
<comment type="subcellular location">
    <subcellularLocation>
        <location evidence="8">Cell membrane</location>
    </subcellularLocation>
    <subcellularLocation>
        <location evidence="1">Membrane</location>
    </subcellularLocation>
</comment>
<dbReference type="GO" id="GO:0005524">
    <property type="term" value="F:ATP binding"/>
    <property type="evidence" value="ECO:0007669"/>
    <property type="project" value="UniProtKB-UniRule"/>
</dbReference>
<organism evidence="10 11">
    <name type="scientific">Desulfosarcina widdelii</name>
    <dbReference type="NCBI Taxonomy" id="947919"/>
    <lineage>
        <taxon>Bacteria</taxon>
        <taxon>Pseudomonadati</taxon>
        <taxon>Thermodesulfobacteriota</taxon>
        <taxon>Desulfobacteria</taxon>
        <taxon>Desulfobacterales</taxon>
        <taxon>Desulfosarcinaceae</taxon>
        <taxon>Desulfosarcina</taxon>
    </lineage>
</organism>
<feature type="transmembrane region" description="Helical" evidence="8">
    <location>
        <begin position="600"/>
        <end position="619"/>
    </location>
</feature>
<dbReference type="GO" id="GO:0016463">
    <property type="term" value="F:P-type zinc transporter activity"/>
    <property type="evidence" value="ECO:0007669"/>
    <property type="project" value="UniProtKB-EC"/>
</dbReference>
<dbReference type="Gene3D" id="2.70.150.10">
    <property type="entry name" value="Calcium-transporting ATPase, cytoplasmic transduction domain A"/>
    <property type="match status" value="1"/>
</dbReference>
<proteinExistence type="inferred from homology"/>
<dbReference type="InterPro" id="IPR027256">
    <property type="entry name" value="P-typ_ATPase_IB"/>
</dbReference>
<dbReference type="Gene3D" id="3.40.1110.10">
    <property type="entry name" value="Calcium-transporting ATPase, cytoplasmic domain N"/>
    <property type="match status" value="1"/>
</dbReference>
<comment type="similarity">
    <text evidence="2 8">Belongs to the cation transport ATPase (P-type) (TC 3.A.3) family. Type IB subfamily.</text>
</comment>
<feature type="domain" description="P-type ATPase A" evidence="9">
    <location>
        <begin position="143"/>
        <end position="242"/>
    </location>
</feature>
<feature type="transmembrane region" description="Helical" evidence="8">
    <location>
        <begin position="283"/>
        <end position="308"/>
    </location>
</feature>
<evidence type="ECO:0000313" key="11">
    <source>
        <dbReference type="Proteomes" id="UP000427769"/>
    </source>
</evidence>
<keyword evidence="8" id="KW-0547">Nucleotide-binding</keyword>
<dbReference type="SUPFAM" id="SSF81653">
    <property type="entry name" value="Calcium ATPase, transduction domain A"/>
    <property type="match status" value="1"/>
</dbReference>
<accession>A0A5K7Z8Z0</accession>
<keyword evidence="8" id="KW-1003">Cell membrane</keyword>
<dbReference type="OrthoDB" id="5496529at2"/>
<evidence type="ECO:0000256" key="1">
    <source>
        <dbReference type="ARBA" id="ARBA00004370"/>
    </source>
</evidence>
<evidence type="ECO:0000256" key="5">
    <source>
        <dbReference type="ARBA" id="ARBA00023136"/>
    </source>
</evidence>
<keyword evidence="8" id="KW-0479">Metal-binding</keyword>
<dbReference type="RefSeq" id="WP_155305159.1">
    <property type="nucleotide sequence ID" value="NZ_AP021875.1"/>
</dbReference>
<evidence type="ECO:0000256" key="4">
    <source>
        <dbReference type="ARBA" id="ARBA00022989"/>
    </source>
</evidence>
<evidence type="ECO:0000256" key="2">
    <source>
        <dbReference type="ARBA" id="ARBA00006024"/>
    </source>
</evidence>
<keyword evidence="11" id="KW-1185">Reference proteome</keyword>
<feature type="transmembrane region" description="Helical" evidence="8">
    <location>
        <begin position="258"/>
        <end position="277"/>
    </location>
</feature>
<name>A0A5K7Z8Z0_9BACT</name>
<keyword evidence="3 8" id="KW-0812">Transmembrane</keyword>
<gene>
    <name evidence="10" type="ORF">DSCW_37400</name>
</gene>
<dbReference type="Pfam" id="PF00702">
    <property type="entry name" value="Hydrolase"/>
    <property type="match status" value="1"/>
</dbReference>
<dbReference type="PANTHER" id="PTHR48085">
    <property type="entry name" value="CADMIUM/ZINC-TRANSPORTING ATPASE HMA2-RELATED"/>
    <property type="match status" value="1"/>
</dbReference>
<dbReference type="KEGG" id="dwd:DSCW_37400"/>
<dbReference type="Proteomes" id="UP000427769">
    <property type="component" value="Chromosome"/>
</dbReference>
<dbReference type="InterPro" id="IPR059000">
    <property type="entry name" value="ATPase_P-type_domA"/>
</dbReference>
<dbReference type="GO" id="GO:0016887">
    <property type="term" value="F:ATP hydrolysis activity"/>
    <property type="evidence" value="ECO:0007669"/>
    <property type="project" value="InterPro"/>
</dbReference>
<dbReference type="EC" id="7.2.2.12" evidence="6"/>
<dbReference type="GO" id="GO:0046872">
    <property type="term" value="F:metal ion binding"/>
    <property type="evidence" value="ECO:0007669"/>
    <property type="project" value="UniProtKB-KW"/>
</dbReference>
<evidence type="ECO:0000256" key="8">
    <source>
        <dbReference type="RuleBase" id="RU362081"/>
    </source>
</evidence>
<protein>
    <recommendedName>
        <fullName evidence="6">P-type Zn(2+) transporter</fullName>
        <ecNumber evidence="6">7.2.2.12</ecNumber>
    </recommendedName>
</protein>
<sequence length="640" mass="67194">MIGRYGDLSVYKTVFKSTDFYRIIAAGSLIPTGFLLSRVDFNIDFSIGPGLDLSLTGPLVFNLLLILSITINGFPIILDALKGLIRHKVNVDELVTIAIVACLLNGNFLEAAVISFIMVLGSFIEEAVSDRARGAIETLVNTNPRTAMIEENGRMQVKPVDTIQPGEIAVVKAGEVIPVDGRIVDGSGSIDESLLTGESLPVYKGPGDDLSAGTLNIDGYVKLAVSRTGEDSTIGRIIELVQNAENSRIQSTRIVDRFAGYFTPTILLIAALTWLATRDVTRAIAVLVVGCPCSFLLAGPVATVAAVGRAAKSGILVKGGEYLEKLARSRVFFFDKTGTLTAGKPVITAIRPANGFTETALMETAAAVERGSTHPIAVAILEKAAKMGLKEKTADQMTVIPGVGVEGIVDGESVSVIAGSADPNDAGTIVQVVVNGLPAGEIALLDRARPDVSSALDQLKALGATHMAVLSGDTPGAVKQVADDVGITETHFRLKPEDKMAFIQRTDFADTVFVGDGMNDAPSLKASAVGIAMGQGGSEMALSTADIVLMKDRISQLPFLVRLSRKMTRTINANIAISLAINLVAICLGAMGLLSPIMGAVAHNLGSILVVMLSSAIAFTREDAVDPAQPCRMNTCQHGA</sequence>
<dbReference type="GO" id="GO:0005886">
    <property type="term" value="C:plasma membrane"/>
    <property type="evidence" value="ECO:0007669"/>
    <property type="project" value="UniProtKB-SubCell"/>
</dbReference>
<feature type="transmembrane region" description="Helical" evidence="8">
    <location>
        <begin position="59"/>
        <end position="78"/>
    </location>
</feature>
<dbReference type="InterPro" id="IPR008250">
    <property type="entry name" value="ATPase_P-typ_transduc_dom_A_sf"/>
</dbReference>
<dbReference type="Gene3D" id="3.40.50.1000">
    <property type="entry name" value="HAD superfamily/HAD-like"/>
    <property type="match status" value="1"/>
</dbReference>
<dbReference type="InterPro" id="IPR018303">
    <property type="entry name" value="ATPase_P-typ_P_site"/>
</dbReference>
<dbReference type="PROSITE" id="PS00154">
    <property type="entry name" value="ATPASE_E1_E2"/>
    <property type="match status" value="1"/>
</dbReference>
<dbReference type="InterPro" id="IPR051014">
    <property type="entry name" value="Cation_Transport_ATPase_IB"/>
</dbReference>
<reference evidence="10 11" key="1">
    <citation type="submission" date="2019-11" db="EMBL/GenBank/DDBJ databases">
        <title>Comparative genomics of hydrocarbon-degrading Desulfosarcina strains.</title>
        <authorList>
            <person name="Watanabe M."/>
            <person name="Kojima H."/>
            <person name="Fukui M."/>
        </authorList>
    </citation>
    <scope>NUCLEOTIDE SEQUENCE [LARGE SCALE GENOMIC DNA]</scope>
    <source>
        <strain evidence="10 11">PP31</strain>
    </source>
</reference>
<dbReference type="AlphaFoldDB" id="A0A5K7Z8Z0"/>
<dbReference type="Pfam" id="PF00122">
    <property type="entry name" value="E1-E2_ATPase"/>
    <property type="match status" value="1"/>
</dbReference>
<keyword evidence="8" id="KW-0067">ATP-binding</keyword>
<evidence type="ECO:0000313" key="10">
    <source>
        <dbReference type="EMBL" id="BBO76323.1"/>
    </source>
</evidence>
<dbReference type="CDD" id="cd02079">
    <property type="entry name" value="P-type_ATPase_HM"/>
    <property type="match status" value="1"/>
</dbReference>
<dbReference type="SUPFAM" id="SSF56784">
    <property type="entry name" value="HAD-like"/>
    <property type="match status" value="1"/>
</dbReference>
<evidence type="ECO:0000256" key="6">
    <source>
        <dbReference type="ARBA" id="ARBA00039097"/>
    </source>
</evidence>
<dbReference type="InterPro" id="IPR036412">
    <property type="entry name" value="HAD-like_sf"/>
</dbReference>